<dbReference type="AlphaFoldDB" id="A0A7Y0X6P1"/>
<dbReference type="Pfam" id="PF00884">
    <property type="entry name" value="Sulfatase"/>
    <property type="match status" value="1"/>
</dbReference>
<dbReference type="Gene3D" id="3.40.720.10">
    <property type="entry name" value="Alkaline Phosphatase, subunit A"/>
    <property type="match status" value="1"/>
</dbReference>
<gene>
    <name evidence="2" type="ORF">HKB21_16040</name>
</gene>
<dbReference type="SUPFAM" id="SSF53649">
    <property type="entry name" value="Alkaline phosphatase-like"/>
    <property type="match status" value="1"/>
</dbReference>
<feature type="domain" description="Sulfatase N-terminal" evidence="1">
    <location>
        <begin position="8"/>
        <end position="109"/>
    </location>
</feature>
<keyword evidence="2" id="KW-0378">Hydrolase</keyword>
<dbReference type="Proteomes" id="UP000555836">
    <property type="component" value="Unassembled WGS sequence"/>
</dbReference>
<proteinExistence type="predicted"/>
<dbReference type="EMBL" id="JABCLD010001800">
    <property type="protein sequence ID" value="NMU27121.1"/>
    <property type="molecule type" value="Genomic_DNA"/>
</dbReference>
<organism evidence="2 3">
    <name type="scientific">Vibrio parahaemolyticus</name>
    <dbReference type="NCBI Taxonomy" id="670"/>
    <lineage>
        <taxon>Bacteria</taxon>
        <taxon>Pseudomonadati</taxon>
        <taxon>Pseudomonadota</taxon>
        <taxon>Gammaproteobacteria</taxon>
        <taxon>Vibrionales</taxon>
        <taxon>Vibrionaceae</taxon>
        <taxon>Vibrio</taxon>
    </lineage>
</organism>
<name>A0A7Y0X6P1_VIBPH</name>
<sequence length="135" mass="14749">YQGKSGVSIYADGMLEHDDHVGVLLDKLDELGVADNTIVIYSTDNGAETMTWPDGGATPFHGEKGTTWEGGMRVPQLVRWPGVIKPGTKINEMMAHQDWLPTLLAAAGVPDVKEKLAEGYKANGKEWRVHLDGYN</sequence>
<evidence type="ECO:0000259" key="1">
    <source>
        <dbReference type="Pfam" id="PF00884"/>
    </source>
</evidence>
<evidence type="ECO:0000313" key="3">
    <source>
        <dbReference type="Proteomes" id="UP000555836"/>
    </source>
</evidence>
<dbReference type="PANTHER" id="PTHR43751">
    <property type="entry name" value="SULFATASE"/>
    <property type="match status" value="1"/>
</dbReference>
<dbReference type="InterPro" id="IPR052701">
    <property type="entry name" value="GAG_Ulvan_Degrading_Sulfatases"/>
</dbReference>
<dbReference type="InterPro" id="IPR017850">
    <property type="entry name" value="Alkaline_phosphatase_core_sf"/>
</dbReference>
<dbReference type="GO" id="GO:0016787">
    <property type="term" value="F:hydrolase activity"/>
    <property type="evidence" value="ECO:0007669"/>
    <property type="project" value="UniProtKB-KW"/>
</dbReference>
<keyword evidence="2" id="KW-0808">Transferase</keyword>
<protein>
    <submittedName>
        <fullName evidence="2">Sulfatase-like hydrolase/transferase</fullName>
    </submittedName>
</protein>
<dbReference type="InterPro" id="IPR000917">
    <property type="entry name" value="Sulfatase_N"/>
</dbReference>
<evidence type="ECO:0000313" key="2">
    <source>
        <dbReference type="EMBL" id="NMU27121.1"/>
    </source>
</evidence>
<dbReference type="GO" id="GO:0016740">
    <property type="term" value="F:transferase activity"/>
    <property type="evidence" value="ECO:0007669"/>
    <property type="project" value="UniProtKB-KW"/>
</dbReference>
<reference evidence="2 3" key="1">
    <citation type="submission" date="2020-04" db="EMBL/GenBank/DDBJ databases">
        <title>Whole-genome sequencing of Vibrio spp. from China reveals different genetic environments of blaCTX-M-14 among diverse lineages.</title>
        <authorList>
            <person name="Zheng Z."/>
            <person name="Ye L."/>
            <person name="Chen S."/>
        </authorList>
    </citation>
    <scope>NUCLEOTIDE SEQUENCE [LARGE SCALE GENOMIC DNA]</scope>
    <source>
        <strain evidence="2 3">Vb0574</strain>
    </source>
</reference>
<dbReference type="PANTHER" id="PTHR43751:SF2">
    <property type="entry name" value="SULFATASE N-TERMINAL DOMAIN-CONTAINING PROTEIN"/>
    <property type="match status" value="1"/>
</dbReference>
<feature type="non-terminal residue" evidence="2">
    <location>
        <position position="1"/>
    </location>
</feature>
<comment type="caution">
    <text evidence="2">The sequence shown here is derived from an EMBL/GenBank/DDBJ whole genome shotgun (WGS) entry which is preliminary data.</text>
</comment>
<accession>A0A7Y0X6P1</accession>
<feature type="non-terminal residue" evidence="2">
    <location>
        <position position="135"/>
    </location>
</feature>